<gene>
    <name evidence="12" type="ORF">L3Y34_009389</name>
</gene>
<dbReference type="AlphaFoldDB" id="A0AAE9A5N0"/>
<dbReference type="GO" id="GO:0043565">
    <property type="term" value="F:sequence-specific DNA binding"/>
    <property type="evidence" value="ECO:0007669"/>
    <property type="project" value="InterPro"/>
</dbReference>
<dbReference type="Pfam" id="PF00105">
    <property type="entry name" value="zf-C4"/>
    <property type="match status" value="1"/>
</dbReference>
<comment type="similarity">
    <text evidence="1">Belongs to the nuclear hormone receptor family.</text>
</comment>
<dbReference type="PROSITE" id="PS51843">
    <property type="entry name" value="NR_LBD"/>
    <property type="match status" value="1"/>
</dbReference>
<evidence type="ECO:0008006" key="14">
    <source>
        <dbReference type="Google" id="ProtNLM"/>
    </source>
</evidence>
<dbReference type="PANTHER" id="PTHR45886:SF8">
    <property type="entry name" value="NUCLEAR HORMONE RECEPTOR FAMILY-RELATED"/>
    <property type="match status" value="1"/>
</dbReference>
<evidence type="ECO:0000256" key="8">
    <source>
        <dbReference type="ARBA" id="ARBA00023170"/>
    </source>
</evidence>
<keyword evidence="4" id="KW-0862">Zinc</keyword>
<reference evidence="12 13" key="1">
    <citation type="submission" date="2022-02" db="EMBL/GenBank/DDBJ databases">
        <title>Chromosome-level reference genomes for two strains of Caenorhabditis briggsae: an improved platform for comparative genomics.</title>
        <authorList>
            <person name="Stevens L."/>
            <person name="Andersen E.C."/>
        </authorList>
    </citation>
    <scope>NUCLEOTIDE SEQUENCE [LARGE SCALE GENOMIC DNA]</scope>
    <source>
        <strain evidence="12">QX1410_ONT</strain>
        <tissue evidence="12">Whole-organism</tissue>
    </source>
</reference>
<protein>
    <recommendedName>
        <fullName evidence="14">Nuclear Hormone Receptor family</fullName>
    </recommendedName>
</protein>
<dbReference type="PANTHER" id="PTHR45886">
    <property type="entry name" value="NUCLEAR HORMONE RECEPTOR FAMILY-RELATED-RELATED"/>
    <property type="match status" value="1"/>
</dbReference>
<dbReference type="SUPFAM" id="SSF57716">
    <property type="entry name" value="Glucocorticoid receptor-like (DNA-binding domain)"/>
    <property type="match status" value="1"/>
</dbReference>
<evidence type="ECO:0000313" key="12">
    <source>
        <dbReference type="EMBL" id="ULT91708.1"/>
    </source>
</evidence>
<evidence type="ECO:0000259" key="11">
    <source>
        <dbReference type="PROSITE" id="PS51843"/>
    </source>
</evidence>
<name>A0AAE9A5N0_CAEBR</name>
<dbReference type="GO" id="GO:0008270">
    <property type="term" value="F:zinc ion binding"/>
    <property type="evidence" value="ECO:0007669"/>
    <property type="project" value="UniProtKB-KW"/>
</dbReference>
<proteinExistence type="inferred from homology"/>
<evidence type="ECO:0000256" key="2">
    <source>
        <dbReference type="ARBA" id="ARBA00022723"/>
    </source>
</evidence>
<evidence type="ECO:0000256" key="6">
    <source>
        <dbReference type="ARBA" id="ARBA00023125"/>
    </source>
</evidence>
<keyword evidence="6" id="KW-0238">DNA-binding</keyword>
<dbReference type="EMBL" id="CP090895">
    <property type="protein sequence ID" value="ULT91708.1"/>
    <property type="molecule type" value="Genomic_DNA"/>
</dbReference>
<keyword evidence="2" id="KW-0479">Metal-binding</keyword>
<dbReference type="Proteomes" id="UP000827892">
    <property type="component" value="Chromosome V"/>
</dbReference>
<feature type="domain" description="NR LBD" evidence="11">
    <location>
        <begin position="89"/>
        <end position="331"/>
    </location>
</feature>
<dbReference type="InterPro" id="IPR000536">
    <property type="entry name" value="Nucl_hrmn_rcpt_lig-bd"/>
</dbReference>
<dbReference type="SMART" id="SM00399">
    <property type="entry name" value="ZnF_C4"/>
    <property type="match status" value="1"/>
</dbReference>
<evidence type="ECO:0000256" key="9">
    <source>
        <dbReference type="ARBA" id="ARBA00023242"/>
    </source>
</evidence>
<organism evidence="12 13">
    <name type="scientific">Caenorhabditis briggsae</name>
    <dbReference type="NCBI Taxonomy" id="6238"/>
    <lineage>
        <taxon>Eukaryota</taxon>
        <taxon>Metazoa</taxon>
        <taxon>Ecdysozoa</taxon>
        <taxon>Nematoda</taxon>
        <taxon>Chromadorea</taxon>
        <taxon>Rhabditida</taxon>
        <taxon>Rhabditina</taxon>
        <taxon>Rhabditomorpha</taxon>
        <taxon>Rhabditoidea</taxon>
        <taxon>Rhabditidae</taxon>
        <taxon>Peloderinae</taxon>
        <taxon>Caenorhabditis</taxon>
    </lineage>
</organism>
<evidence type="ECO:0000256" key="3">
    <source>
        <dbReference type="ARBA" id="ARBA00022771"/>
    </source>
</evidence>
<dbReference type="Gene3D" id="1.10.565.10">
    <property type="entry name" value="Retinoid X Receptor"/>
    <property type="match status" value="1"/>
</dbReference>
<dbReference type="Gene3D" id="3.30.50.10">
    <property type="entry name" value="Erythroid Transcription Factor GATA-1, subunit A"/>
    <property type="match status" value="1"/>
</dbReference>
<keyword evidence="5" id="KW-0805">Transcription regulation</keyword>
<dbReference type="PROSITE" id="PS51030">
    <property type="entry name" value="NUCLEAR_REC_DBD_2"/>
    <property type="match status" value="1"/>
</dbReference>
<evidence type="ECO:0000256" key="5">
    <source>
        <dbReference type="ARBA" id="ARBA00023015"/>
    </source>
</evidence>
<keyword evidence="7" id="KW-0804">Transcription</keyword>
<dbReference type="InterPro" id="IPR001628">
    <property type="entry name" value="Znf_hrmn_rcpt"/>
</dbReference>
<dbReference type="SUPFAM" id="SSF48508">
    <property type="entry name" value="Nuclear receptor ligand-binding domain"/>
    <property type="match status" value="1"/>
</dbReference>
<dbReference type="GO" id="GO:0003700">
    <property type="term" value="F:DNA-binding transcription factor activity"/>
    <property type="evidence" value="ECO:0007669"/>
    <property type="project" value="InterPro"/>
</dbReference>
<dbReference type="Pfam" id="PF00104">
    <property type="entry name" value="Hormone_recep"/>
    <property type="match status" value="1"/>
</dbReference>
<accession>A0AAE9A5N0</accession>
<dbReference type="InterPro" id="IPR013088">
    <property type="entry name" value="Znf_NHR/GATA"/>
</dbReference>
<evidence type="ECO:0000313" key="13">
    <source>
        <dbReference type="Proteomes" id="UP000827892"/>
    </source>
</evidence>
<dbReference type="InterPro" id="IPR035500">
    <property type="entry name" value="NHR-like_dom_sf"/>
</dbReference>
<dbReference type="SMART" id="SM00430">
    <property type="entry name" value="HOLI"/>
    <property type="match status" value="1"/>
</dbReference>
<evidence type="ECO:0000256" key="1">
    <source>
        <dbReference type="ARBA" id="ARBA00005993"/>
    </source>
</evidence>
<feature type="domain" description="Nuclear receptor" evidence="10">
    <location>
        <begin position="9"/>
        <end position="79"/>
    </location>
</feature>
<evidence type="ECO:0000256" key="7">
    <source>
        <dbReference type="ARBA" id="ARBA00023163"/>
    </source>
</evidence>
<sequence length="331" mass="37755">MAAVNQVALSMCSICNVRPLSGFSYGALCCGACKMFFRRVLFVKNIDQCRRGGNCIRKCRDCRFKKCIEAGMTWTPPEPLSILNTKTDPLSALIFNLSHHEDRREFLLMNCFYHGDPTVLELAKIQGTLKFRPRPPGFPMTLPLWVFTIGITSLDYLRKFVHVNLLNDSDRAVLLKHTFFDFSLLTDAIRAQKRNQDFISFPDGMDIIKPGVVGVTDEFLDGIRCRLPGKVNQLKVTKEEFLLLSQVFFCNPAITDLSESGRGFLNSYQKIYSSALLQYCMLTYKHAGPARFTELLSIFQVIFKTKMDIRNLVILNTLRGRGPNIRQIHVF</sequence>
<keyword evidence="8" id="KW-0675">Receptor</keyword>
<evidence type="ECO:0000256" key="4">
    <source>
        <dbReference type="ARBA" id="ARBA00022833"/>
    </source>
</evidence>
<keyword evidence="3" id="KW-0863">Zinc-finger</keyword>
<evidence type="ECO:0000259" key="10">
    <source>
        <dbReference type="PROSITE" id="PS51030"/>
    </source>
</evidence>
<keyword evidence="9" id="KW-0539">Nucleus</keyword>